<dbReference type="PANTHER" id="PTHR31558:SF3">
    <property type="entry name" value="CW14 PROTEIN"/>
    <property type="match status" value="1"/>
</dbReference>
<evidence type="ECO:0000259" key="2">
    <source>
        <dbReference type="PROSITE" id="PS50003"/>
    </source>
</evidence>
<feature type="region of interest" description="Disordered" evidence="1">
    <location>
        <begin position="194"/>
        <end position="239"/>
    </location>
</feature>
<feature type="region of interest" description="Disordered" evidence="1">
    <location>
        <begin position="1"/>
        <end position="29"/>
    </location>
</feature>
<organism evidence="3 4">
    <name type="scientific">Cylindrotheca closterium</name>
    <dbReference type="NCBI Taxonomy" id="2856"/>
    <lineage>
        <taxon>Eukaryota</taxon>
        <taxon>Sar</taxon>
        <taxon>Stramenopiles</taxon>
        <taxon>Ochrophyta</taxon>
        <taxon>Bacillariophyta</taxon>
        <taxon>Bacillariophyceae</taxon>
        <taxon>Bacillariophycidae</taxon>
        <taxon>Bacillariales</taxon>
        <taxon>Bacillariaceae</taxon>
        <taxon>Cylindrotheca</taxon>
    </lineage>
</organism>
<reference evidence="3" key="1">
    <citation type="submission" date="2023-08" db="EMBL/GenBank/DDBJ databases">
        <authorList>
            <person name="Audoor S."/>
            <person name="Bilcke G."/>
        </authorList>
    </citation>
    <scope>NUCLEOTIDE SEQUENCE</scope>
</reference>
<dbReference type="Pfam" id="PF07059">
    <property type="entry name" value="EDR2_C"/>
    <property type="match status" value="1"/>
</dbReference>
<dbReference type="AlphaFoldDB" id="A0AAD2FZB9"/>
<feature type="domain" description="PH" evidence="2">
    <location>
        <begin position="151"/>
        <end position="341"/>
    </location>
</feature>
<evidence type="ECO:0000313" key="4">
    <source>
        <dbReference type="Proteomes" id="UP001295423"/>
    </source>
</evidence>
<feature type="region of interest" description="Disordered" evidence="1">
    <location>
        <begin position="528"/>
        <end position="551"/>
    </location>
</feature>
<comment type="caution">
    <text evidence="3">The sequence shown here is derived from an EMBL/GenBank/DDBJ whole genome shotgun (WGS) entry which is preliminary data.</text>
</comment>
<feature type="compositionally biased region" description="Low complexity" evidence="1">
    <location>
        <begin position="15"/>
        <end position="25"/>
    </location>
</feature>
<dbReference type="SUPFAM" id="SSF50729">
    <property type="entry name" value="PH domain-like"/>
    <property type="match status" value="1"/>
</dbReference>
<dbReference type="PANTHER" id="PTHR31558">
    <property type="entry name" value="CW14 PROTEIN"/>
    <property type="match status" value="1"/>
</dbReference>
<dbReference type="Proteomes" id="UP001295423">
    <property type="component" value="Unassembled WGS sequence"/>
</dbReference>
<dbReference type="InterPro" id="IPR001849">
    <property type="entry name" value="PH_domain"/>
</dbReference>
<sequence>MATESSSSNPMQQQDADTSTSSSGGDDYELKLAKEMAMAIAKNPNLTPAELKELQQQTKSTTSTSSKKEVFRKATVKATVKAKSVAVTIKNTLSSGGSSTGSHKNNHKDNTPAIESASSMPALDTKASTDSEEEDDSVMSELPKAKGKNSQIRLTGIVWKRRSGLGKYSSTAAWERRRIVLKGNRLAYYKNLGNHASNEDSDDTSVESVDPSTNLPPDQSFIKQTTSQTHSAPTRPSTNWLENSFKQASDLAANLAAASTNINANMANMTHSSSSNNPNDARGYLDLVKENANISASLGHSGAPTPFCISVKILTQTKWKFCFDSQAEMMQWLAVLTDVIVKASVDSYNSAIVQSNDPRYANESHGQLSEPPLRASEKKKQITVGGHRLWATGHYKVKSENFPDYLDNISEGELKDYEEDMDDDENLYRSPTSNPMSLMLDQTSGIPVYCVPEDFLVPLSILVNMAVLLSRASGTSVDAFWYIFAFTNMAMFVFVKKDRIKMEVKKPVITSKMARRLSSVMGMKILPTVQDKPETKKSKKKKRLDKKESSLTSVAKDFKPLAGTSAMHINNVEEPAVNDVGHVFAGWMPGKADGIQVRSHGYKSTKAKIPSPGELYECTGMDIFEGSKRYPDMASRVTMPEVSFPGDPPTKTWNAPDRFIISVSLPTDPPKLYASLEDGGGYTITMYYTMTQETRDILKRVTADGYDPNSEATPGNIQQSKVNAVRLFEEWCRLAPTDNSWMSRMKVVPMGHNLDEIGVPGWISKYNGKPFLIKRPGQTGFLFRHPEQSCMEFDISLYPFPYIAKQGICFIKDSYLKKIVVTFGFVIEGRTDDELPECLIGLTTLCYPDPDHLLKGDDFFSGTYPRSYELKEGGGEATPAEAGVEKK</sequence>
<feature type="region of interest" description="Disordered" evidence="1">
    <location>
        <begin position="41"/>
        <end position="74"/>
    </location>
</feature>
<feature type="compositionally biased region" description="Polar residues" evidence="1">
    <location>
        <begin position="1"/>
        <end position="14"/>
    </location>
</feature>
<feature type="compositionally biased region" description="Low complexity" evidence="1">
    <location>
        <begin position="92"/>
        <end position="102"/>
    </location>
</feature>
<feature type="compositionally biased region" description="Polar residues" evidence="1">
    <location>
        <begin position="215"/>
        <end position="239"/>
    </location>
</feature>
<accession>A0AAD2FZB9</accession>
<proteinExistence type="predicted"/>
<gene>
    <name evidence="3" type="ORF">CYCCA115_LOCUS16934</name>
</gene>
<dbReference type="EMBL" id="CAKOGP040001958">
    <property type="protein sequence ID" value="CAJ1957903.1"/>
    <property type="molecule type" value="Genomic_DNA"/>
</dbReference>
<dbReference type="SMART" id="SM00233">
    <property type="entry name" value="PH"/>
    <property type="match status" value="1"/>
</dbReference>
<dbReference type="PROSITE" id="PS50003">
    <property type="entry name" value="PH_DOMAIN"/>
    <property type="match status" value="1"/>
</dbReference>
<keyword evidence="4" id="KW-1185">Reference proteome</keyword>
<dbReference type="Gene3D" id="2.30.29.30">
    <property type="entry name" value="Pleckstrin-homology domain (PH domain)/Phosphotyrosine-binding domain (PTB)"/>
    <property type="match status" value="1"/>
</dbReference>
<dbReference type="InterPro" id="IPR009769">
    <property type="entry name" value="EDR2_C"/>
</dbReference>
<protein>
    <recommendedName>
        <fullName evidence="2">PH domain-containing protein</fullName>
    </recommendedName>
</protein>
<dbReference type="InterPro" id="IPR011993">
    <property type="entry name" value="PH-like_dom_sf"/>
</dbReference>
<name>A0AAD2FZB9_9STRA</name>
<feature type="compositionally biased region" description="Low complexity" evidence="1">
    <location>
        <begin position="55"/>
        <end position="65"/>
    </location>
</feature>
<feature type="region of interest" description="Disordered" evidence="1">
    <location>
        <begin position="92"/>
        <end position="150"/>
    </location>
</feature>
<evidence type="ECO:0000313" key="3">
    <source>
        <dbReference type="EMBL" id="CAJ1957903.1"/>
    </source>
</evidence>
<evidence type="ECO:0000256" key="1">
    <source>
        <dbReference type="SAM" id="MobiDB-lite"/>
    </source>
</evidence>